<dbReference type="PATRIC" id="fig|224013.5.peg.3455"/>
<dbReference type="Proteomes" id="UP000062645">
    <property type="component" value="Chromosome"/>
</dbReference>
<dbReference type="OrthoDB" id="526290at2"/>
<organism evidence="1 2">
    <name type="scientific">Nostoc piscinale CENA21</name>
    <dbReference type="NCBI Taxonomy" id="224013"/>
    <lineage>
        <taxon>Bacteria</taxon>
        <taxon>Bacillati</taxon>
        <taxon>Cyanobacteriota</taxon>
        <taxon>Cyanophyceae</taxon>
        <taxon>Nostocales</taxon>
        <taxon>Nostocaceae</taxon>
        <taxon>Nostoc</taxon>
    </lineage>
</organism>
<accession>A0A0M4TWV2</accession>
<evidence type="ECO:0000313" key="2">
    <source>
        <dbReference type="Proteomes" id="UP000062645"/>
    </source>
</evidence>
<dbReference type="InterPro" id="IPR014951">
    <property type="entry name" value="DUF1822"/>
</dbReference>
<gene>
    <name evidence="1" type="ORF">ACX27_14295</name>
</gene>
<dbReference type="RefSeq" id="WP_062293597.1">
    <property type="nucleotide sequence ID" value="NZ_CP012036.1"/>
</dbReference>
<proteinExistence type="predicted"/>
<reference evidence="2" key="1">
    <citation type="submission" date="2015-07" db="EMBL/GenBank/DDBJ databases">
        <title>Genome Of Nitrogen-Fixing Cyanobacterium Nostoc piscinale CENA21 From Solimoes/Amazon River Floodplain Sediments And Comparative Genomics To Uncover Biosynthetic Natural Products Potential.</title>
        <authorList>
            <person name="Leao T.F."/>
            <person name="Leao P.N."/>
            <person name="Guimaraes P.I."/>
            <person name="de Melo A.G.C."/>
            <person name="Ramos R.T.J."/>
            <person name="Silva A."/>
            <person name="Fiore M.F."/>
            <person name="Schneider M.P.C."/>
        </authorList>
    </citation>
    <scope>NUCLEOTIDE SEQUENCE [LARGE SCALE GENOMIC DNA]</scope>
    <source>
        <strain evidence="2">CENA21</strain>
    </source>
</reference>
<dbReference type="EMBL" id="CP012036">
    <property type="protein sequence ID" value="ALF53751.1"/>
    <property type="molecule type" value="Genomic_DNA"/>
</dbReference>
<evidence type="ECO:0008006" key="3">
    <source>
        <dbReference type="Google" id="ProtNLM"/>
    </source>
</evidence>
<dbReference type="KEGG" id="npz:ACX27_14295"/>
<keyword evidence="2" id="KW-1185">Reference proteome</keyword>
<evidence type="ECO:0000313" key="1">
    <source>
        <dbReference type="EMBL" id="ALF53751.1"/>
    </source>
</evidence>
<sequence length="390" mass="44231">MNYLNSLPISTIAIESCIEISETIQDAAWQQSQNFSTLSTRLQAYLNRLCLLTVLPWLEEIWGIIAKPAPNLAVLHSFWEVVNGTAITINQTRLILIPSLAIDINEIRVPQEWVDIPSWAGDYYLAVQVNTEDGLVKVWGYTTHLQLKQQTNYSAGDRTYALDYEDLIHDLDLLWVTRQLCPDIPTKTEVEPLPNLSLAQANNLLERLGNPGLIFPRIAIPFSLWGALLEHGGWRQRLYELRTGIPQQWSIIQWVQTGISDLAQQLGWNYLDLETSFGSRGIAQTNEPVILTRHLIIAGQNYELQVQSPGNITSGFWIIELQSLSLQGLIPSGFKFRLLTEDLQPFPDNECVADTATEKLAIELQLEAGEGLVWEIEPTPENYEREILRF</sequence>
<dbReference type="AlphaFoldDB" id="A0A0M4TWV2"/>
<dbReference type="Pfam" id="PF08852">
    <property type="entry name" value="DUF1822"/>
    <property type="match status" value="1"/>
</dbReference>
<reference evidence="1 2" key="2">
    <citation type="journal article" date="2016" name="Genome Announc.">
        <title>Draft Genome Sequence of the N2-Fixing Cyanobacterium Nostoc piscinale CENA21, Isolated from the Brazilian Amazon Floodplain.</title>
        <authorList>
            <person name="Leao T."/>
            <person name="Guimaraes P.I."/>
            <person name="de Melo A.G."/>
            <person name="Ramos R.T."/>
            <person name="Leao P.N."/>
            <person name="Silva A."/>
            <person name="Fiore M.F."/>
            <person name="Schneider M.P."/>
        </authorList>
    </citation>
    <scope>NUCLEOTIDE SEQUENCE [LARGE SCALE GENOMIC DNA]</scope>
    <source>
        <strain evidence="1 2">CENA21</strain>
    </source>
</reference>
<dbReference type="STRING" id="224013.ACX27_14295"/>
<protein>
    <recommendedName>
        <fullName evidence="3">DUF1822 domain-containing protein</fullName>
    </recommendedName>
</protein>
<name>A0A0M4TWV2_9NOSO</name>